<dbReference type="EMBL" id="UYJE01002276">
    <property type="protein sequence ID" value="VDI09213.1"/>
    <property type="molecule type" value="Genomic_DNA"/>
</dbReference>
<dbReference type="PANTHER" id="PTHR46273:SF4">
    <property type="entry name" value="AT19640P"/>
    <property type="match status" value="1"/>
</dbReference>
<reference evidence="7" key="1">
    <citation type="submission" date="2018-11" db="EMBL/GenBank/DDBJ databases">
        <authorList>
            <person name="Alioto T."/>
            <person name="Alioto T."/>
        </authorList>
    </citation>
    <scope>NUCLEOTIDE SEQUENCE</scope>
</reference>
<keyword evidence="4 5" id="KW-0472">Membrane</keyword>
<dbReference type="Pfam" id="PF00001">
    <property type="entry name" value="7tm_1"/>
    <property type="match status" value="1"/>
</dbReference>
<evidence type="ECO:0000256" key="3">
    <source>
        <dbReference type="ARBA" id="ARBA00022989"/>
    </source>
</evidence>
<evidence type="ECO:0000256" key="1">
    <source>
        <dbReference type="ARBA" id="ARBA00004370"/>
    </source>
</evidence>
<proteinExistence type="predicted"/>
<gene>
    <name evidence="7" type="ORF">MGAL_10B057078</name>
</gene>
<dbReference type="GO" id="GO:0005886">
    <property type="term" value="C:plasma membrane"/>
    <property type="evidence" value="ECO:0007669"/>
    <property type="project" value="TreeGrafter"/>
</dbReference>
<keyword evidence="2 5" id="KW-0812">Transmembrane</keyword>
<dbReference type="InterPro" id="IPR000276">
    <property type="entry name" value="GPCR_Rhodpsn"/>
</dbReference>
<feature type="transmembrane region" description="Helical" evidence="5">
    <location>
        <begin position="200"/>
        <end position="226"/>
    </location>
</feature>
<dbReference type="Gene3D" id="1.20.1070.10">
    <property type="entry name" value="Rhodopsin 7-helix transmembrane proteins"/>
    <property type="match status" value="1"/>
</dbReference>
<keyword evidence="3 5" id="KW-1133">Transmembrane helix</keyword>
<accession>A0A8B6CU57</accession>
<protein>
    <recommendedName>
        <fullName evidence="6">G-protein coupled receptors family 1 profile domain-containing protein</fullName>
    </recommendedName>
</protein>
<comment type="subcellular location">
    <subcellularLocation>
        <location evidence="1">Membrane</location>
    </subcellularLocation>
</comment>
<dbReference type="InterPro" id="IPR053219">
    <property type="entry name" value="GPCR_Dmsr-1"/>
</dbReference>
<feature type="transmembrane region" description="Helical" evidence="5">
    <location>
        <begin position="321"/>
        <end position="347"/>
    </location>
</feature>
<dbReference type="PANTHER" id="PTHR46273">
    <property type="entry name" value="MYOSUPPRESSIN RECEPTOR 1, ISOFORM B-RELATED"/>
    <property type="match status" value="1"/>
</dbReference>
<evidence type="ECO:0000313" key="8">
    <source>
        <dbReference type="Proteomes" id="UP000596742"/>
    </source>
</evidence>
<dbReference type="AlphaFoldDB" id="A0A8B6CU57"/>
<dbReference type="OrthoDB" id="6191824at2759"/>
<feature type="transmembrane region" description="Helical" evidence="5">
    <location>
        <begin position="154"/>
        <end position="173"/>
    </location>
</feature>
<dbReference type="InterPro" id="IPR017452">
    <property type="entry name" value="GPCR_Rhodpsn_7TM"/>
</dbReference>
<dbReference type="Proteomes" id="UP000596742">
    <property type="component" value="Unassembled WGS sequence"/>
</dbReference>
<name>A0A8B6CU57_MYTGA</name>
<comment type="caution">
    <text evidence="7">The sequence shown here is derived from an EMBL/GenBank/DDBJ whole genome shotgun (WGS) entry which is preliminary data.</text>
</comment>
<feature type="transmembrane region" description="Helical" evidence="5">
    <location>
        <begin position="247"/>
        <end position="272"/>
    </location>
</feature>
<feature type="transmembrane region" description="Helical" evidence="5">
    <location>
        <begin position="16"/>
        <end position="41"/>
    </location>
</feature>
<dbReference type="PROSITE" id="PS50262">
    <property type="entry name" value="G_PROTEIN_RECEP_F1_2"/>
    <property type="match status" value="1"/>
</dbReference>
<feature type="domain" description="G-protein coupled receptors family 1 profile" evidence="6">
    <location>
        <begin position="34"/>
        <end position="269"/>
    </location>
</feature>
<evidence type="ECO:0000259" key="6">
    <source>
        <dbReference type="PROSITE" id="PS50262"/>
    </source>
</evidence>
<sequence length="384" mass="44278">MESRIYEFIDFGEEKYLQYIGTAGTYTSYVSMIFNVFVFVILYRKTLISPATILMQGLAAADFLTAFSSYGLEPLFQSNYMCEVIEDSKQHNDKILQACYLPYPECVVATHMSISSVTFHTASYMITTCLGIQKVIAIRFPIWTKCKLSNRKSIICWVSCFVLSLAFSFPRHVAVDYEPFEYLNRCKISVNVLFLEYSTLYYLMIQSVLVTTCCLVMLMSTIFIIYKLGNNKLRARMTQQRVQERRSIIMVVIVLVVFLISEVPRVIIYAWFCVKYIVSNHFFHPLSMVMVVARYEYGIAILMGILTSVDDLYNAVENFEYFSNIVEGVKCFTIVGCLSNFVIYIIMSKKMRAAIWSFFGQPTRRINVIDDESTLTARNATSIY</sequence>
<dbReference type="SUPFAM" id="SSF81321">
    <property type="entry name" value="Family A G protein-coupled receptor-like"/>
    <property type="match status" value="1"/>
</dbReference>
<evidence type="ECO:0000256" key="5">
    <source>
        <dbReference type="SAM" id="Phobius"/>
    </source>
</evidence>
<dbReference type="GO" id="GO:0008528">
    <property type="term" value="F:G protein-coupled peptide receptor activity"/>
    <property type="evidence" value="ECO:0007669"/>
    <property type="project" value="TreeGrafter"/>
</dbReference>
<evidence type="ECO:0000256" key="2">
    <source>
        <dbReference type="ARBA" id="ARBA00022692"/>
    </source>
</evidence>
<keyword evidence="8" id="KW-1185">Reference proteome</keyword>
<evidence type="ECO:0000256" key="4">
    <source>
        <dbReference type="ARBA" id="ARBA00023136"/>
    </source>
</evidence>
<evidence type="ECO:0000313" key="7">
    <source>
        <dbReference type="EMBL" id="VDI09213.1"/>
    </source>
</evidence>
<organism evidence="7 8">
    <name type="scientific">Mytilus galloprovincialis</name>
    <name type="common">Mediterranean mussel</name>
    <dbReference type="NCBI Taxonomy" id="29158"/>
    <lineage>
        <taxon>Eukaryota</taxon>
        <taxon>Metazoa</taxon>
        <taxon>Spiralia</taxon>
        <taxon>Lophotrochozoa</taxon>
        <taxon>Mollusca</taxon>
        <taxon>Bivalvia</taxon>
        <taxon>Autobranchia</taxon>
        <taxon>Pteriomorphia</taxon>
        <taxon>Mytilida</taxon>
        <taxon>Mytiloidea</taxon>
        <taxon>Mytilidae</taxon>
        <taxon>Mytilinae</taxon>
        <taxon>Mytilus</taxon>
    </lineage>
</organism>